<dbReference type="GO" id="GO:0010073">
    <property type="term" value="P:meristem maintenance"/>
    <property type="evidence" value="ECO:0007669"/>
    <property type="project" value="InterPro"/>
</dbReference>
<dbReference type="AlphaFoldDB" id="A0AAD4YVT1"/>
<evidence type="ECO:0000259" key="1">
    <source>
        <dbReference type="Pfam" id="PF10536"/>
    </source>
</evidence>
<dbReference type="PANTHER" id="PTHR46033">
    <property type="entry name" value="PROTEIN MAIN-LIKE 2"/>
    <property type="match status" value="1"/>
</dbReference>
<name>A0AAD4YVT1_PRUDU</name>
<proteinExistence type="predicted"/>
<dbReference type="PANTHER" id="PTHR46033:SF1">
    <property type="entry name" value="PROTEIN MAIN-LIKE 2"/>
    <property type="match status" value="1"/>
</dbReference>
<dbReference type="Pfam" id="PF10536">
    <property type="entry name" value="PMD"/>
    <property type="match status" value="1"/>
</dbReference>
<feature type="domain" description="Aminotransferase-like plant mobile" evidence="1">
    <location>
        <begin position="17"/>
        <end position="70"/>
    </location>
</feature>
<evidence type="ECO:0000313" key="3">
    <source>
        <dbReference type="Proteomes" id="UP001054821"/>
    </source>
</evidence>
<dbReference type="InterPro" id="IPR044824">
    <property type="entry name" value="MAIN-like"/>
</dbReference>
<keyword evidence="3" id="KW-1185">Reference proteome</keyword>
<sequence>MVDPASISRQGYWTPSIISKACNIHIEAKMLRHMVRRWSTETHIFICSWGEFTPTLEDVANIFHLPLCGSQDPFHIVLTPEDELKLDALREGALTSPSTSLQFSNWI</sequence>
<dbReference type="InterPro" id="IPR019557">
    <property type="entry name" value="AminoTfrase-like_pln_mobile"/>
</dbReference>
<gene>
    <name evidence="2" type="ORF">L3X38_032196</name>
</gene>
<dbReference type="EMBL" id="JAJFAZ020000006">
    <property type="protein sequence ID" value="KAI5323124.1"/>
    <property type="molecule type" value="Genomic_DNA"/>
</dbReference>
<dbReference type="Proteomes" id="UP001054821">
    <property type="component" value="Chromosome 6"/>
</dbReference>
<protein>
    <recommendedName>
        <fullName evidence="1">Aminotransferase-like plant mobile domain-containing protein</fullName>
    </recommendedName>
</protein>
<reference evidence="2 3" key="1">
    <citation type="journal article" date="2022" name="G3 (Bethesda)">
        <title>Whole-genome sequence and methylome profiling of the almond [Prunus dulcis (Mill.) D.A. Webb] cultivar 'Nonpareil'.</title>
        <authorList>
            <person name="D'Amico-Willman K.M."/>
            <person name="Ouma W.Z."/>
            <person name="Meulia T."/>
            <person name="Sideli G.M."/>
            <person name="Gradziel T.M."/>
            <person name="Fresnedo-Ramirez J."/>
        </authorList>
    </citation>
    <scope>NUCLEOTIDE SEQUENCE [LARGE SCALE GENOMIC DNA]</scope>
    <source>
        <strain evidence="2">Clone GOH B32 T37-40</strain>
    </source>
</reference>
<accession>A0AAD4YVT1</accession>
<evidence type="ECO:0000313" key="2">
    <source>
        <dbReference type="EMBL" id="KAI5323124.1"/>
    </source>
</evidence>
<organism evidence="2 3">
    <name type="scientific">Prunus dulcis</name>
    <name type="common">Almond</name>
    <name type="synonym">Amygdalus dulcis</name>
    <dbReference type="NCBI Taxonomy" id="3755"/>
    <lineage>
        <taxon>Eukaryota</taxon>
        <taxon>Viridiplantae</taxon>
        <taxon>Streptophyta</taxon>
        <taxon>Embryophyta</taxon>
        <taxon>Tracheophyta</taxon>
        <taxon>Spermatophyta</taxon>
        <taxon>Magnoliopsida</taxon>
        <taxon>eudicotyledons</taxon>
        <taxon>Gunneridae</taxon>
        <taxon>Pentapetalae</taxon>
        <taxon>rosids</taxon>
        <taxon>fabids</taxon>
        <taxon>Rosales</taxon>
        <taxon>Rosaceae</taxon>
        <taxon>Amygdaloideae</taxon>
        <taxon>Amygdaleae</taxon>
        <taxon>Prunus</taxon>
    </lineage>
</organism>
<comment type="caution">
    <text evidence="2">The sequence shown here is derived from an EMBL/GenBank/DDBJ whole genome shotgun (WGS) entry which is preliminary data.</text>
</comment>